<proteinExistence type="predicted"/>
<protein>
    <submittedName>
        <fullName evidence="2">Uncharacterized protein</fullName>
    </submittedName>
</protein>
<keyword evidence="3" id="KW-1185">Reference proteome</keyword>
<evidence type="ECO:0000256" key="1">
    <source>
        <dbReference type="SAM" id="MobiDB-lite"/>
    </source>
</evidence>
<dbReference type="AlphaFoldDB" id="A0A8D2H1Y9"/>
<evidence type="ECO:0000313" key="3">
    <source>
        <dbReference type="Proteomes" id="UP000694417"/>
    </source>
</evidence>
<feature type="region of interest" description="Disordered" evidence="1">
    <location>
        <begin position="1"/>
        <end position="39"/>
    </location>
</feature>
<accession>A0A8D2H1Y9</accession>
<feature type="compositionally biased region" description="Gly residues" evidence="1">
    <location>
        <begin position="18"/>
        <end position="27"/>
    </location>
</feature>
<name>A0A8D2H1Y9_UROPR</name>
<sequence>ICPVSGHGFVGNGQAPCGKGGLAGAPGWGDDSQVTPGRPAEHYREMKGKERKTQMWAPVNSLISQSQLDPEQSQARSLRNLDCAGCCVWTSADSGRGNLPSSQ</sequence>
<reference evidence="2" key="1">
    <citation type="submission" date="2025-08" db="UniProtKB">
        <authorList>
            <consortium name="Ensembl"/>
        </authorList>
    </citation>
    <scope>IDENTIFICATION</scope>
</reference>
<organism evidence="2 3">
    <name type="scientific">Urocitellus parryii</name>
    <name type="common">Arctic ground squirrel</name>
    <name type="synonym">Spermophilus parryii</name>
    <dbReference type="NCBI Taxonomy" id="9999"/>
    <lineage>
        <taxon>Eukaryota</taxon>
        <taxon>Metazoa</taxon>
        <taxon>Chordata</taxon>
        <taxon>Craniata</taxon>
        <taxon>Vertebrata</taxon>
        <taxon>Euteleostomi</taxon>
        <taxon>Mammalia</taxon>
        <taxon>Eutheria</taxon>
        <taxon>Euarchontoglires</taxon>
        <taxon>Glires</taxon>
        <taxon>Rodentia</taxon>
        <taxon>Sciuromorpha</taxon>
        <taxon>Sciuridae</taxon>
        <taxon>Xerinae</taxon>
        <taxon>Marmotini</taxon>
        <taxon>Urocitellus</taxon>
    </lineage>
</organism>
<evidence type="ECO:0000313" key="2">
    <source>
        <dbReference type="Ensembl" id="ENSUPAP00010008923.1"/>
    </source>
</evidence>
<dbReference type="Proteomes" id="UP000694417">
    <property type="component" value="Unplaced"/>
</dbReference>
<dbReference type="Ensembl" id="ENSUPAT00010010264.1">
    <property type="protein sequence ID" value="ENSUPAP00010008923.1"/>
    <property type="gene ID" value="ENSUPAG00010007217.1"/>
</dbReference>
<reference evidence="2" key="2">
    <citation type="submission" date="2025-09" db="UniProtKB">
        <authorList>
            <consortium name="Ensembl"/>
        </authorList>
    </citation>
    <scope>IDENTIFICATION</scope>
</reference>